<feature type="compositionally biased region" description="Pro residues" evidence="6">
    <location>
        <begin position="373"/>
        <end position="391"/>
    </location>
</feature>
<dbReference type="PANTHER" id="PTHR43133:SF8">
    <property type="entry name" value="RNA POLYMERASE SIGMA FACTOR HI_1459-RELATED"/>
    <property type="match status" value="1"/>
</dbReference>
<dbReference type="RefSeq" id="WP_261962405.1">
    <property type="nucleotide sequence ID" value="NZ_BAAAXA010000001.1"/>
</dbReference>
<dbReference type="SUPFAM" id="SSF88659">
    <property type="entry name" value="Sigma3 and sigma4 domains of RNA polymerase sigma factors"/>
    <property type="match status" value="1"/>
</dbReference>
<evidence type="ECO:0000313" key="10">
    <source>
        <dbReference type="EMBL" id="GLK98698.1"/>
    </source>
</evidence>
<evidence type="ECO:0008006" key="12">
    <source>
        <dbReference type="Google" id="ProtNLM"/>
    </source>
</evidence>
<evidence type="ECO:0000259" key="8">
    <source>
        <dbReference type="Pfam" id="PF04542"/>
    </source>
</evidence>
<dbReference type="InterPro" id="IPR007627">
    <property type="entry name" value="RNA_pol_sigma70_r2"/>
</dbReference>
<proteinExistence type="inferred from homology"/>
<evidence type="ECO:0000256" key="1">
    <source>
        <dbReference type="ARBA" id="ARBA00010641"/>
    </source>
</evidence>
<keyword evidence="3" id="KW-0731">Sigma factor</keyword>
<keyword evidence="4" id="KW-0238">DNA-binding</keyword>
<name>A0A9W6KDE1_9ACTN</name>
<dbReference type="InterPro" id="IPR013249">
    <property type="entry name" value="RNA_pol_sigma70_r4_t2"/>
</dbReference>
<feature type="region of interest" description="Disordered" evidence="6">
    <location>
        <begin position="251"/>
        <end position="286"/>
    </location>
</feature>
<evidence type="ECO:0000256" key="4">
    <source>
        <dbReference type="ARBA" id="ARBA00023125"/>
    </source>
</evidence>
<feature type="domain" description="RNA polymerase sigma-70 region 2" evidence="8">
    <location>
        <begin position="27"/>
        <end position="87"/>
    </location>
</feature>
<protein>
    <recommendedName>
        <fullName evidence="12">RNA polymerase sigma factor (Sigma-70 family)</fullName>
    </recommendedName>
</protein>
<evidence type="ECO:0000256" key="6">
    <source>
        <dbReference type="SAM" id="MobiDB-lite"/>
    </source>
</evidence>
<reference evidence="10" key="1">
    <citation type="journal article" date="2014" name="Int. J. Syst. Evol. Microbiol.">
        <title>Complete genome sequence of Corynebacterium casei LMG S-19264T (=DSM 44701T), isolated from a smear-ripened cheese.</title>
        <authorList>
            <consortium name="US DOE Joint Genome Institute (JGI-PGF)"/>
            <person name="Walter F."/>
            <person name="Albersmeier A."/>
            <person name="Kalinowski J."/>
            <person name="Ruckert C."/>
        </authorList>
    </citation>
    <scope>NUCLEOTIDE SEQUENCE</scope>
    <source>
        <strain evidence="10">VKM Ac-1321</strain>
    </source>
</reference>
<dbReference type="SUPFAM" id="SSF88946">
    <property type="entry name" value="Sigma2 domain of RNA polymerase sigma factors"/>
    <property type="match status" value="1"/>
</dbReference>
<dbReference type="InterPro" id="IPR036388">
    <property type="entry name" value="WH-like_DNA-bd_sf"/>
</dbReference>
<dbReference type="EMBL" id="BSFP01000002">
    <property type="protein sequence ID" value="GLK98698.1"/>
    <property type="molecule type" value="Genomic_DNA"/>
</dbReference>
<evidence type="ECO:0000259" key="9">
    <source>
        <dbReference type="Pfam" id="PF08281"/>
    </source>
</evidence>
<dbReference type="GO" id="GO:0003677">
    <property type="term" value="F:DNA binding"/>
    <property type="evidence" value="ECO:0007669"/>
    <property type="project" value="UniProtKB-KW"/>
</dbReference>
<dbReference type="Pfam" id="PF08281">
    <property type="entry name" value="Sigma70_r4_2"/>
    <property type="match status" value="1"/>
</dbReference>
<comment type="similarity">
    <text evidence="1">Belongs to the sigma-70 factor family. ECF subfamily.</text>
</comment>
<keyword evidence="11" id="KW-1185">Reference proteome</keyword>
<keyword evidence="5" id="KW-0804">Transcription</keyword>
<evidence type="ECO:0000256" key="5">
    <source>
        <dbReference type="ARBA" id="ARBA00023163"/>
    </source>
</evidence>
<evidence type="ECO:0000313" key="11">
    <source>
        <dbReference type="Proteomes" id="UP001143480"/>
    </source>
</evidence>
<dbReference type="Pfam" id="PF04542">
    <property type="entry name" value="Sigma70_r2"/>
    <property type="match status" value="1"/>
</dbReference>
<dbReference type="Gene3D" id="1.10.10.10">
    <property type="entry name" value="Winged helix-like DNA-binding domain superfamily/Winged helix DNA-binding domain"/>
    <property type="match status" value="1"/>
</dbReference>
<comment type="caution">
    <text evidence="10">The sequence shown here is derived from an EMBL/GenBank/DDBJ whole genome shotgun (WGS) entry which is preliminary data.</text>
</comment>
<dbReference type="Proteomes" id="UP001143480">
    <property type="component" value="Unassembled WGS sequence"/>
</dbReference>
<keyword evidence="7" id="KW-1133">Transmembrane helix</keyword>
<keyword evidence="7" id="KW-0472">Membrane</keyword>
<dbReference type="NCBIfam" id="TIGR02937">
    <property type="entry name" value="sigma70-ECF"/>
    <property type="match status" value="1"/>
</dbReference>
<feature type="compositionally biased region" description="Low complexity" evidence="6">
    <location>
        <begin position="337"/>
        <end position="356"/>
    </location>
</feature>
<dbReference type="Gene3D" id="1.10.1740.10">
    <property type="match status" value="1"/>
</dbReference>
<evidence type="ECO:0000256" key="7">
    <source>
        <dbReference type="SAM" id="Phobius"/>
    </source>
</evidence>
<reference evidence="10" key="2">
    <citation type="submission" date="2023-01" db="EMBL/GenBank/DDBJ databases">
        <authorList>
            <person name="Sun Q."/>
            <person name="Evtushenko L."/>
        </authorList>
    </citation>
    <scope>NUCLEOTIDE SEQUENCE</scope>
    <source>
        <strain evidence="10">VKM Ac-1321</strain>
    </source>
</reference>
<dbReference type="InterPro" id="IPR014284">
    <property type="entry name" value="RNA_pol_sigma-70_dom"/>
</dbReference>
<keyword evidence="2" id="KW-0805">Transcription regulation</keyword>
<dbReference type="AlphaFoldDB" id="A0A9W6KDE1"/>
<feature type="domain" description="RNA polymerase sigma factor 70 region 4 type 2" evidence="9">
    <location>
        <begin position="122"/>
        <end position="173"/>
    </location>
</feature>
<dbReference type="GO" id="GO:0006352">
    <property type="term" value="P:DNA-templated transcription initiation"/>
    <property type="evidence" value="ECO:0007669"/>
    <property type="project" value="InterPro"/>
</dbReference>
<evidence type="ECO:0000256" key="2">
    <source>
        <dbReference type="ARBA" id="ARBA00023015"/>
    </source>
</evidence>
<feature type="transmembrane region" description="Helical" evidence="7">
    <location>
        <begin position="295"/>
        <end position="316"/>
    </location>
</feature>
<dbReference type="PANTHER" id="PTHR43133">
    <property type="entry name" value="RNA POLYMERASE ECF-TYPE SIGMA FACTO"/>
    <property type="match status" value="1"/>
</dbReference>
<feature type="compositionally biased region" description="Pro residues" evidence="6">
    <location>
        <begin position="357"/>
        <end position="366"/>
    </location>
</feature>
<accession>A0A9W6KDE1</accession>
<organism evidence="10 11">
    <name type="scientific">Dactylosporangium matsuzakiense</name>
    <dbReference type="NCBI Taxonomy" id="53360"/>
    <lineage>
        <taxon>Bacteria</taxon>
        <taxon>Bacillati</taxon>
        <taxon>Actinomycetota</taxon>
        <taxon>Actinomycetes</taxon>
        <taxon>Micromonosporales</taxon>
        <taxon>Micromonosporaceae</taxon>
        <taxon>Dactylosporangium</taxon>
    </lineage>
</organism>
<dbReference type="InterPro" id="IPR013324">
    <property type="entry name" value="RNA_pol_sigma_r3/r4-like"/>
</dbReference>
<feature type="region of interest" description="Disordered" evidence="6">
    <location>
        <begin position="321"/>
        <end position="403"/>
    </location>
</feature>
<dbReference type="GO" id="GO:0016987">
    <property type="term" value="F:sigma factor activity"/>
    <property type="evidence" value="ECO:0007669"/>
    <property type="project" value="UniProtKB-KW"/>
</dbReference>
<gene>
    <name evidence="10" type="ORF">GCM10017581_004390</name>
</gene>
<keyword evidence="7" id="KW-0812">Transmembrane</keyword>
<sequence>MLDEDADDATLVAAMRDGRPEAWAAVYRRYAARLLTYARTLLRDDQTAADVLHDAFLAAAEHIAQLRAPDQLRPWLYAIVRNECRRQSKLRTRDVALESIEEPATADDDPATPVNAAQIRALVHAAADTLSPGDREVVYLAIQHDLSAPMVGEVLGLNPKNAHARLSRARSQLERALGALLVARGGSTGCPELATLIEGWEGRLTPTMRKRVARHVDTCAKCTEQRREHFNPAALLAGYAPVFLPVDETPPPTFVSHTTTDTGDDDSPTASGTVYKAGDFGPSAAETAGRRRRKALALSAAALAPLLMVGVAIWALTPAGTRSHDTADPAPHPPAVPLDTALATPPTAATTLTSAAPPSPTQPPASTPATRTSPPPSAAPPAAPPATPGPAAPATSQAPPPGAAVLAEPFTLAPFATTRCDGAAWTLLVSATADTELSSATVTWTDPAGSSHSQPLVVSGSLAAAEVRGLQISQAMWQIRATAADGRTATTPTNTAARPC</sequence>
<dbReference type="InterPro" id="IPR039425">
    <property type="entry name" value="RNA_pol_sigma-70-like"/>
</dbReference>
<evidence type="ECO:0000256" key="3">
    <source>
        <dbReference type="ARBA" id="ARBA00023082"/>
    </source>
</evidence>
<dbReference type="InterPro" id="IPR013325">
    <property type="entry name" value="RNA_pol_sigma_r2"/>
</dbReference>